<dbReference type="PANTHER" id="PTHR15837:SF0">
    <property type="entry name" value="RAN GUANINE NUCLEOTIDE RELEASE FACTOR"/>
    <property type="match status" value="1"/>
</dbReference>
<dbReference type="PhylomeDB" id="A7TIE3"/>
<dbReference type="InterPro" id="IPR016123">
    <property type="entry name" value="Mog1/PsbP_a/b/a-sand"/>
</dbReference>
<dbReference type="Pfam" id="PF04603">
    <property type="entry name" value="Mog1"/>
    <property type="match status" value="1"/>
</dbReference>
<name>A7TIE3_VANPO</name>
<dbReference type="GO" id="GO:0006606">
    <property type="term" value="P:protein import into nucleus"/>
    <property type="evidence" value="ECO:0007669"/>
    <property type="project" value="EnsemblFungi"/>
</dbReference>
<dbReference type="HOGENOM" id="CLU_081345_1_2_1"/>
<gene>
    <name evidence="4" type="ORF">Kpol_1054p57</name>
</gene>
<protein>
    <recommendedName>
        <fullName evidence="6">Nuclear import protein MOG1</fullName>
    </recommendedName>
</protein>
<dbReference type="eggNOG" id="KOG3329">
    <property type="taxonomic scope" value="Eukaryota"/>
</dbReference>
<dbReference type="GeneID" id="5546274"/>
<dbReference type="AlphaFoldDB" id="A7TIE3"/>
<dbReference type="OMA" id="DVSHIRQ"/>
<organism evidence="5">
    <name type="scientific">Vanderwaltozyma polyspora (strain ATCC 22028 / DSM 70294 / BCRC 21397 / CBS 2163 / NBRC 10782 / NRRL Y-8283 / UCD 57-17)</name>
    <name type="common">Kluyveromyces polysporus</name>
    <dbReference type="NCBI Taxonomy" id="436907"/>
    <lineage>
        <taxon>Eukaryota</taxon>
        <taxon>Fungi</taxon>
        <taxon>Dikarya</taxon>
        <taxon>Ascomycota</taxon>
        <taxon>Saccharomycotina</taxon>
        <taxon>Saccharomycetes</taxon>
        <taxon>Saccharomycetales</taxon>
        <taxon>Saccharomycetaceae</taxon>
        <taxon>Vanderwaltozyma</taxon>
    </lineage>
</organism>
<dbReference type="GO" id="GO:0005634">
    <property type="term" value="C:nucleus"/>
    <property type="evidence" value="ECO:0007669"/>
    <property type="project" value="EnsemblFungi"/>
</dbReference>
<dbReference type="GO" id="GO:0031267">
    <property type="term" value="F:small GTPase binding"/>
    <property type="evidence" value="ECO:0007669"/>
    <property type="project" value="EnsemblFungi"/>
</dbReference>
<reference evidence="4 5" key="1">
    <citation type="journal article" date="2007" name="Proc. Natl. Acad. Sci. U.S.A.">
        <title>Independent sorting-out of thousands of duplicated gene pairs in two yeast species descended from a whole-genome duplication.</title>
        <authorList>
            <person name="Scannell D.R."/>
            <person name="Frank A.C."/>
            <person name="Conant G.C."/>
            <person name="Byrne K.P."/>
            <person name="Woolfit M."/>
            <person name="Wolfe K.H."/>
        </authorList>
    </citation>
    <scope>NUCLEOTIDE SEQUENCE [LARGE SCALE GENOMIC DNA]</scope>
    <source>
        <strain evidence="5">ATCC 22028 / DSM 70294 / BCRC 21397 / CBS 2163 / NBRC 10782 / NRRL Y-8283 / UCD 57-17</strain>
    </source>
</reference>
<dbReference type="InterPro" id="IPR007681">
    <property type="entry name" value="Mog1"/>
</dbReference>
<evidence type="ECO:0000313" key="4">
    <source>
        <dbReference type="EMBL" id="EDO18009.1"/>
    </source>
</evidence>
<accession>A7TIE3</accession>
<dbReference type="PANTHER" id="PTHR15837">
    <property type="entry name" value="RAN GUANINE NUCLEOTIDE RELEASE FACTOR"/>
    <property type="match status" value="1"/>
</dbReference>
<dbReference type="Proteomes" id="UP000000267">
    <property type="component" value="Unassembled WGS sequence"/>
</dbReference>
<evidence type="ECO:0000256" key="2">
    <source>
        <dbReference type="ARBA" id="ARBA00022448"/>
    </source>
</evidence>
<dbReference type="STRING" id="436907.A7TIE3"/>
<keyword evidence="5" id="KW-1185">Reference proteome</keyword>
<proteinExistence type="inferred from homology"/>
<dbReference type="GO" id="GO:0005085">
    <property type="term" value="F:guanyl-nucleotide exchange factor activity"/>
    <property type="evidence" value="ECO:0007669"/>
    <property type="project" value="TreeGrafter"/>
</dbReference>
<dbReference type="Gene3D" id="3.40.1000.10">
    <property type="entry name" value="Mog1/PsbP, alpha/beta/alpha sandwich"/>
    <property type="match status" value="1"/>
</dbReference>
<comment type="similarity">
    <text evidence="1">Belongs to the MOG1 family.</text>
</comment>
<dbReference type="SUPFAM" id="SSF55724">
    <property type="entry name" value="Mog1p/PsbP-like"/>
    <property type="match status" value="1"/>
</dbReference>
<evidence type="ECO:0000256" key="3">
    <source>
        <dbReference type="ARBA" id="ARBA00022927"/>
    </source>
</evidence>
<dbReference type="RefSeq" id="XP_001645867.1">
    <property type="nucleotide sequence ID" value="XM_001645817.1"/>
</dbReference>
<keyword evidence="2" id="KW-0813">Transport</keyword>
<dbReference type="EMBL" id="DS480395">
    <property type="protein sequence ID" value="EDO18009.1"/>
    <property type="molecule type" value="Genomic_DNA"/>
</dbReference>
<evidence type="ECO:0000256" key="1">
    <source>
        <dbReference type="ARBA" id="ARBA00010307"/>
    </source>
</evidence>
<dbReference type="FunCoup" id="A7TIE3">
    <property type="interactions" value="296"/>
</dbReference>
<keyword evidence="3" id="KW-0653">Protein transport</keyword>
<dbReference type="OrthoDB" id="10255285at2759"/>
<evidence type="ECO:0000313" key="5">
    <source>
        <dbReference type="Proteomes" id="UP000000267"/>
    </source>
</evidence>
<dbReference type="InParanoid" id="A7TIE3"/>
<dbReference type="KEGG" id="vpo:Kpol_1054p57"/>
<evidence type="ECO:0008006" key="6">
    <source>
        <dbReference type="Google" id="ProtNLM"/>
    </source>
</evidence>
<sequence>MFDQTQLYGGAINTVIPKGFLDVSLLREVPDTQEVYVNSRQEGEEFHDGLGRDESIIVDLLQEVEATNELEALQTHINELTTLNDATDCEYFKHDKPTDNSQICILMESAKKWGKPELQENVVICMGLIRLLEYSTDVVITINIPLGKTINEDQDILEHPNIMAAYDLLREMVKQFKVVDPSLFI</sequence>